<dbReference type="RefSeq" id="WP_344731256.1">
    <property type="nucleotide sequence ID" value="NZ_BAAAZH010000001.1"/>
</dbReference>
<evidence type="ECO:0000256" key="2">
    <source>
        <dbReference type="ARBA" id="ARBA00022475"/>
    </source>
</evidence>
<comment type="function">
    <text evidence="7">Catalyzes the transfer of the diacylglyceryl group from phosphatidylglycerol to the sulfhydryl group of the N-terminal cysteine of a prolipoprotein, the first step in the formation of mature lipoproteins.</text>
</comment>
<evidence type="ECO:0000313" key="9">
    <source>
        <dbReference type="EMBL" id="GAA4108049.1"/>
    </source>
</evidence>
<evidence type="ECO:0000256" key="7">
    <source>
        <dbReference type="HAMAP-Rule" id="MF_01147"/>
    </source>
</evidence>
<dbReference type="PANTHER" id="PTHR30589">
    <property type="entry name" value="PROLIPOPROTEIN DIACYLGLYCERYL TRANSFERASE"/>
    <property type="match status" value="1"/>
</dbReference>
<dbReference type="EC" id="2.5.1.145" evidence="7"/>
<dbReference type="NCBIfam" id="TIGR00544">
    <property type="entry name" value="lgt"/>
    <property type="match status" value="1"/>
</dbReference>
<protein>
    <recommendedName>
        <fullName evidence="7">Phosphatidylglycerol--prolipoprotein diacylglyceryl transferase</fullName>
        <ecNumber evidence="7">2.5.1.145</ecNumber>
    </recommendedName>
</protein>
<keyword evidence="2 7" id="KW-1003">Cell membrane</keyword>
<dbReference type="Pfam" id="PF01790">
    <property type="entry name" value="LGT"/>
    <property type="match status" value="1"/>
</dbReference>
<evidence type="ECO:0000256" key="6">
    <source>
        <dbReference type="ARBA" id="ARBA00023136"/>
    </source>
</evidence>
<keyword evidence="10" id="KW-1185">Reference proteome</keyword>
<comment type="similarity">
    <text evidence="1 7">Belongs to the Lgt family.</text>
</comment>
<feature type="binding site" evidence="7">
    <location>
        <position position="148"/>
    </location>
    <ligand>
        <name>a 1,2-diacyl-sn-glycero-3-phospho-(1'-sn-glycerol)</name>
        <dbReference type="ChEBI" id="CHEBI:64716"/>
    </ligand>
</feature>
<dbReference type="Proteomes" id="UP001501495">
    <property type="component" value="Unassembled WGS sequence"/>
</dbReference>
<feature type="compositionally biased region" description="Low complexity" evidence="8">
    <location>
        <begin position="326"/>
        <end position="336"/>
    </location>
</feature>
<feature type="transmembrane region" description="Helical" evidence="7">
    <location>
        <begin position="99"/>
        <end position="120"/>
    </location>
</feature>
<dbReference type="EMBL" id="BAAAZH010000001">
    <property type="protein sequence ID" value="GAA4108049.1"/>
    <property type="molecule type" value="Genomic_DNA"/>
</dbReference>
<feature type="transmembrane region" description="Helical" evidence="7">
    <location>
        <begin position="214"/>
        <end position="233"/>
    </location>
</feature>
<feature type="region of interest" description="Disordered" evidence="8">
    <location>
        <begin position="281"/>
        <end position="336"/>
    </location>
</feature>
<keyword evidence="3 7" id="KW-0808">Transferase</keyword>
<keyword evidence="4 7" id="KW-0812">Transmembrane</keyword>
<dbReference type="GO" id="GO:0016740">
    <property type="term" value="F:transferase activity"/>
    <property type="evidence" value="ECO:0007669"/>
    <property type="project" value="UniProtKB-KW"/>
</dbReference>
<evidence type="ECO:0000256" key="8">
    <source>
        <dbReference type="SAM" id="MobiDB-lite"/>
    </source>
</evidence>
<feature type="compositionally biased region" description="Acidic residues" evidence="8">
    <location>
        <begin position="316"/>
        <end position="325"/>
    </location>
</feature>
<gene>
    <name evidence="9" type="primary">lgt_1</name>
    <name evidence="7" type="synonym">lgt</name>
    <name evidence="9" type="ORF">GCM10022215_01420</name>
</gene>
<comment type="subcellular location">
    <subcellularLocation>
        <location evidence="7">Cell membrane</location>
        <topology evidence="7">Multi-pass membrane protein</topology>
    </subcellularLocation>
</comment>
<organism evidence="9 10">
    <name type="scientific">Nocardioides fonticola</name>
    <dbReference type="NCBI Taxonomy" id="450363"/>
    <lineage>
        <taxon>Bacteria</taxon>
        <taxon>Bacillati</taxon>
        <taxon>Actinomycetota</taxon>
        <taxon>Actinomycetes</taxon>
        <taxon>Propionibacteriales</taxon>
        <taxon>Nocardioidaceae</taxon>
        <taxon>Nocardioides</taxon>
    </lineage>
</organism>
<sequence>MIDLAAGVLPLSIPSPSQGVWHLGPFPIRGYALSIILGIVVAIVIAERRWVARGGRLGEIQDLAIWAVPFGLVGGRLYHVATDHDLYFGEGRNPVTALYIWRGGLGIWGAVALGALGVFIGARRAGIRLPPVLDAIAPAVLVAQGIGRWGNWFNQELFGKPTDLPWGLEVSPATAAEYGYDPGTTFHPTFLYECLWDLGAFGFVIWADRRFRLGGGRVVALYVMAYTLGRGWIEMLRIDNVELSDVGGLRFNVWTSIVLFVLAGIYFVVATRRGLTRESEVYLPGRGPDAEEAQEAGAEAGAGARSEAGSAAGAEVDPEPADDDVPPAAEPETSTT</sequence>
<feature type="compositionally biased region" description="Low complexity" evidence="8">
    <location>
        <begin position="295"/>
        <end position="315"/>
    </location>
</feature>
<evidence type="ECO:0000313" key="10">
    <source>
        <dbReference type="Proteomes" id="UP001501495"/>
    </source>
</evidence>
<comment type="caution">
    <text evidence="9">The sequence shown here is derived from an EMBL/GenBank/DDBJ whole genome shotgun (WGS) entry which is preliminary data.</text>
</comment>
<name>A0ABP7XAE7_9ACTN</name>
<evidence type="ECO:0000256" key="4">
    <source>
        <dbReference type="ARBA" id="ARBA00022692"/>
    </source>
</evidence>
<dbReference type="InterPro" id="IPR001640">
    <property type="entry name" value="Lgt"/>
</dbReference>
<dbReference type="HAMAP" id="MF_01147">
    <property type="entry name" value="Lgt"/>
    <property type="match status" value="1"/>
</dbReference>
<evidence type="ECO:0000256" key="3">
    <source>
        <dbReference type="ARBA" id="ARBA00022679"/>
    </source>
</evidence>
<evidence type="ECO:0000256" key="1">
    <source>
        <dbReference type="ARBA" id="ARBA00007150"/>
    </source>
</evidence>
<reference evidence="10" key="1">
    <citation type="journal article" date="2019" name="Int. J. Syst. Evol. Microbiol.">
        <title>The Global Catalogue of Microorganisms (GCM) 10K type strain sequencing project: providing services to taxonomists for standard genome sequencing and annotation.</title>
        <authorList>
            <consortium name="The Broad Institute Genomics Platform"/>
            <consortium name="The Broad Institute Genome Sequencing Center for Infectious Disease"/>
            <person name="Wu L."/>
            <person name="Ma J."/>
        </authorList>
    </citation>
    <scope>NUCLEOTIDE SEQUENCE [LARGE SCALE GENOMIC DNA]</scope>
    <source>
        <strain evidence="10">JCM 16703</strain>
    </source>
</reference>
<dbReference type="PROSITE" id="PS01311">
    <property type="entry name" value="LGT"/>
    <property type="match status" value="1"/>
</dbReference>
<dbReference type="PANTHER" id="PTHR30589:SF0">
    <property type="entry name" value="PHOSPHATIDYLGLYCEROL--PROLIPOPROTEIN DIACYLGLYCERYL TRANSFERASE"/>
    <property type="match status" value="1"/>
</dbReference>
<keyword evidence="5 7" id="KW-1133">Transmembrane helix</keyword>
<proteinExistence type="inferred from homology"/>
<feature type="transmembrane region" description="Helical" evidence="7">
    <location>
        <begin position="63"/>
        <end position="79"/>
    </location>
</feature>
<keyword evidence="6 7" id="KW-0472">Membrane</keyword>
<accession>A0ABP7XAE7</accession>
<comment type="pathway">
    <text evidence="7">Protein modification; lipoprotein biosynthesis (diacylglyceryl transfer).</text>
</comment>
<evidence type="ECO:0000256" key="5">
    <source>
        <dbReference type="ARBA" id="ARBA00022989"/>
    </source>
</evidence>
<comment type="catalytic activity">
    <reaction evidence="7">
        <text>L-cysteinyl-[prolipoprotein] + a 1,2-diacyl-sn-glycero-3-phospho-(1'-sn-glycerol) = an S-1,2-diacyl-sn-glyceryl-L-cysteinyl-[prolipoprotein] + sn-glycerol 1-phosphate + H(+)</text>
        <dbReference type="Rhea" id="RHEA:56712"/>
        <dbReference type="Rhea" id="RHEA-COMP:14679"/>
        <dbReference type="Rhea" id="RHEA-COMP:14680"/>
        <dbReference type="ChEBI" id="CHEBI:15378"/>
        <dbReference type="ChEBI" id="CHEBI:29950"/>
        <dbReference type="ChEBI" id="CHEBI:57685"/>
        <dbReference type="ChEBI" id="CHEBI:64716"/>
        <dbReference type="ChEBI" id="CHEBI:140658"/>
        <dbReference type="EC" id="2.5.1.145"/>
    </reaction>
</comment>
<feature type="transmembrane region" description="Helical" evidence="7">
    <location>
        <begin position="253"/>
        <end position="270"/>
    </location>
</feature>
<feature type="transmembrane region" description="Helical" evidence="7">
    <location>
        <begin position="29"/>
        <end position="51"/>
    </location>
</feature>